<gene>
    <name evidence="1" type="ORF">CPLU01_03506</name>
</gene>
<keyword evidence="2" id="KW-1185">Reference proteome</keyword>
<evidence type="ECO:0000313" key="2">
    <source>
        <dbReference type="Proteomes" id="UP000654918"/>
    </source>
</evidence>
<proteinExistence type="predicted"/>
<accession>A0A8H6KS85</accession>
<reference evidence="1" key="1">
    <citation type="journal article" date="2020" name="Phytopathology">
        <title>Genome Sequence Resources of Colletotrichum truncatum, C. plurivorum, C. musicola, and C. sojae: Four Species Pathogenic to Soybean (Glycine max).</title>
        <authorList>
            <person name="Rogerio F."/>
            <person name="Boufleur T.R."/>
            <person name="Ciampi-Guillardi M."/>
            <person name="Sukno S.A."/>
            <person name="Thon M.R."/>
            <person name="Massola Junior N.S."/>
            <person name="Baroncelli R."/>
        </authorList>
    </citation>
    <scope>NUCLEOTIDE SEQUENCE</scope>
    <source>
        <strain evidence="1">LFN00145</strain>
    </source>
</reference>
<dbReference type="AlphaFoldDB" id="A0A8H6KS85"/>
<evidence type="ECO:0000313" key="1">
    <source>
        <dbReference type="EMBL" id="KAF6836712.1"/>
    </source>
</evidence>
<sequence length="109" mass="12286">MTSAYVMFCKFSYPGPTPDPPHPDPAPDPGNLWRWASSARQCFRFPRPFLGPQYLDYLPYAPTDTKQACMNPRIAGRGFGFRSSYCSCLVRQRKYLASAASSPRLMALL</sequence>
<protein>
    <submittedName>
        <fullName evidence="1">Uncharacterized protein</fullName>
    </submittedName>
</protein>
<comment type="caution">
    <text evidence="1">The sequence shown here is derived from an EMBL/GenBank/DDBJ whole genome shotgun (WGS) entry which is preliminary data.</text>
</comment>
<dbReference type="EMBL" id="WIGO01000030">
    <property type="protein sequence ID" value="KAF6836712.1"/>
    <property type="molecule type" value="Genomic_DNA"/>
</dbReference>
<dbReference type="Proteomes" id="UP000654918">
    <property type="component" value="Unassembled WGS sequence"/>
</dbReference>
<organism evidence="1 2">
    <name type="scientific">Colletotrichum plurivorum</name>
    <dbReference type="NCBI Taxonomy" id="2175906"/>
    <lineage>
        <taxon>Eukaryota</taxon>
        <taxon>Fungi</taxon>
        <taxon>Dikarya</taxon>
        <taxon>Ascomycota</taxon>
        <taxon>Pezizomycotina</taxon>
        <taxon>Sordariomycetes</taxon>
        <taxon>Hypocreomycetidae</taxon>
        <taxon>Glomerellales</taxon>
        <taxon>Glomerellaceae</taxon>
        <taxon>Colletotrichum</taxon>
        <taxon>Colletotrichum orchidearum species complex</taxon>
    </lineage>
</organism>
<name>A0A8H6KS85_9PEZI</name>